<organism evidence="2 3">
    <name type="scientific">Promicromonospora vindobonensis</name>
    <dbReference type="NCBI Taxonomy" id="195748"/>
    <lineage>
        <taxon>Bacteria</taxon>
        <taxon>Bacillati</taxon>
        <taxon>Actinomycetota</taxon>
        <taxon>Actinomycetes</taxon>
        <taxon>Micrococcales</taxon>
        <taxon>Promicromonosporaceae</taxon>
        <taxon>Promicromonospora</taxon>
    </lineage>
</organism>
<evidence type="ECO:0008006" key="4">
    <source>
        <dbReference type="Google" id="ProtNLM"/>
    </source>
</evidence>
<sequence length="75" mass="8030">MSYLLTDAPPLPDEAVRLVRLSRVMTRAAVGALLVALGTLVLASLATSRYLEATMLFLALGHVLLAVNPARRRTA</sequence>
<keyword evidence="1" id="KW-1133">Transmembrane helix</keyword>
<comment type="caution">
    <text evidence="2">The sequence shown here is derived from an EMBL/GenBank/DDBJ whole genome shotgun (WGS) entry which is preliminary data.</text>
</comment>
<evidence type="ECO:0000256" key="1">
    <source>
        <dbReference type="SAM" id="Phobius"/>
    </source>
</evidence>
<proteinExistence type="predicted"/>
<accession>A0ABW5VPL5</accession>
<dbReference type="EMBL" id="JBHUOG010000001">
    <property type="protein sequence ID" value="MFD2792899.1"/>
    <property type="molecule type" value="Genomic_DNA"/>
</dbReference>
<keyword evidence="1" id="KW-0472">Membrane</keyword>
<feature type="transmembrane region" description="Helical" evidence="1">
    <location>
        <begin position="28"/>
        <end position="47"/>
    </location>
</feature>
<reference evidence="3" key="1">
    <citation type="journal article" date="2019" name="Int. J. Syst. Evol. Microbiol.">
        <title>The Global Catalogue of Microorganisms (GCM) 10K type strain sequencing project: providing services to taxonomists for standard genome sequencing and annotation.</title>
        <authorList>
            <consortium name="The Broad Institute Genomics Platform"/>
            <consortium name="The Broad Institute Genome Sequencing Center for Infectious Disease"/>
            <person name="Wu L."/>
            <person name="Ma J."/>
        </authorList>
    </citation>
    <scope>NUCLEOTIDE SEQUENCE [LARGE SCALE GENOMIC DNA]</scope>
    <source>
        <strain evidence="3">CCM 7044</strain>
    </source>
</reference>
<evidence type="ECO:0000313" key="3">
    <source>
        <dbReference type="Proteomes" id="UP001597479"/>
    </source>
</evidence>
<evidence type="ECO:0000313" key="2">
    <source>
        <dbReference type="EMBL" id="MFD2792899.1"/>
    </source>
</evidence>
<dbReference type="RefSeq" id="WP_377180739.1">
    <property type="nucleotide sequence ID" value="NZ_JBHUOG010000001.1"/>
</dbReference>
<protein>
    <recommendedName>
        <fullName evidence="4">DUF3040 family protein</fullName>
    </recommendedName>
</protein>
<name>A0ABW5VPL5_9MICO</name>
<keyword evidence="1" id="KW-0812">Transmembrane</keyword>
<keyword evidence="3" id="KW-1185">Reference proteome</keyword>
<dbReference type="Proteomes" id="UP001597479">
    <property type="component" value="Unassembled WGS sequence"/>
</dbReference>
<gene>
    <name evidence="2" type="ORF">ACFS27_04980</name>
</gene>